<sequence>MIWPATLTSSGGAASTTGFELASKGDSNIDVPANWSGRIWARTGCSSTGSACATGECGSTHVSCNGNGGNPPVSLVEITFAGGLNQREDFYYISLVDGFNLPVKVIPEGNCKTISCPVDINNKGCPPELVVHGKNGEYSKIFKQACPDAYSYAYDDATSTFVCHAGIDYVIEFCP</sequence>
<dbReference type="SMART" id="SM00205">
    <property type="entry name" value="THN"/>
    <property type="match status" value="1"/>
</dbReference>
<dbReference type="PROSITE" id="PS51367">
    <property type="entry name" value="THAUMATIN_2"/>
    <property type="match status" value="1"/>
</dbReference>
<evidence type="ECO:0000313" key="2">
    <source>
        <dbReference type="EMBL" id="GAA0161847.1"/>
    </source>
</evidence>
<name>A0AAV3QI60_LITER</name>
<dbReference type="EMBL" id="BAABME010004291">
    <property type="protein sequence ID" value="GAA0161847.1"/>
    <property type="molecule type" value="Genomic_DNA"/>
</dbReference>
<evidence type="ECO:0000256" key="1">
    <source>
        <dbReference type="PIRSR" id="PIRSR002703-1"/>
    </source>
</evidence>
<proteinExistence type="predicted"/>
<dbReference type="PRINTS" id="PR00347">
    <property type="entry name" value="THAUMATIN"/>
</dbReference>
<keyword evidence="1" id="KW-1015">Disulfide bond</keyword>
<dbReference type="PANTHER" id="PTHR31048">
    <property type="entry name" value="OS03G0233200 PROTEIN"/>
    <property type="match status" value="1"/>
</dbReference>
<feature type="disulfide bond" evidence="1">
    <location>
        <begin position="111"/>
        <end position="163"/>
    </location>
</feature>
<evidence type="ECO:0008006" key="4">
    <source>
        <dbReference type="Google" id="ProtNLM"/>
    </source>
</evidence>
<dbReference type="InterPro" id="IPR001938">
    <property type="entry name" value="Thaumatin"/>
</dbReference>
<organism evidence="2 3">
    <name type="scientific">Lithospermum erythrorhizon</name>
    <name type="common">Purple gromwell</name>
    <name type="synonym">Lithospermum officinale var. erythrorhizon</name>
    <dbReference type="NCBI Taxonomy" id="34254"/>
    <lineage>
        <taxon>Eukaryota</taxon>
        <taxon>Viridiplantae</taxon>
        <taxon>Streptophyta</taxon>
        <taxon>Embryophyta</taxon>
        <taxon>Tracheophyta</taxon>
        <taxon>Spermatophyta</taxon>
        <taxon>Magnoliopsida</taxon>
        <taxon>eudicotyledons</taxon>
        <taxon>Gunneridae</taxon>
        <taxon>Pentapetalae</taxon>
        <taxon>asterids</taxon>
        <taxon>lamiids</taxon>
        <taxon>Boraginales</taxon>
        <taxon>Boraginaceae</taxon>
        <taxon>Boraginoideae</taxon>
        <taxon>Lithospermeae</taxon>
        <taxon>Lithospermum</taxon>
    </lineage>
</organism>
<gene>
    <name evidence="2" type="ORF">LIER_18072</name>
</gene>
<dbReference type="InterPro" id="IPR037176">
    <property type="entry name" value="Osmotin/thaumatin-like_sf"/>
</dbReference>
<comment type="caution">
    <text evidence="2">The sequence shown here is derived from an EMBL/GenBank/DDBJ whole genome shotgun (WGS) entry which is preliminary data.</text>
</comment>
<evidence type="ECO:0000313" key="3">
    <source>
        <dbReference type="Proteomes" id="UP001454036"/>
    </source>
</evidence>
<accession>A0AAV3QI60</accession>
<protein>
    <recommendedName>
        <fullName evidence="4">Thaumatin-like protein</fullName>
    </recommendedName>
</protein>
<dbReference type="AlphaFoldDB" id="A0AAV3QI60"/>
<dbReference type="Proteomes" id="UP001454036">
    <property type="component" value="Unassembled WGS sequence"/>
</dbReference>
<dbReference type="SUPFAM" id="SSF49870">
    <property type="entry name" value="Osmotin, thaumatin-like protein"/>
    <property type="match status" value="1"/>
</dbReference>
<feature type="disulfide bond" evidence="1">
    <location>
        <begin position="57"/>
        <end position="64"/>
    </location>
</feature>
<keyword evidence="3" id="KW-1185">Reference proteome</keyword>
<feature type="disulfide bond" evidence="1">
    <location>
        <begin position="116"/>
        <end position="146"/>
    </location>
</feature>
<dbReference type="Gene3D" id="2.60.110.10">
    <property type="entry name" value="Thaumatin"/>
    <property type="match status" value="1"/>
</dbReference>
<reference evidence="2 3" key="1">
    <citation type="submission" date="2024-01" db="EMBL/GenBank/DDBJ databases">
        <title>The complete chloroplast genome sequence of Lithospermum erythrorhizon: insights into the phylogenetic relationship among Boraginaceae species and the maternal lineages of purple gromwells.</title>
        <authorList>
            <person name="Okada T."/>
            <person name="Watanabe K."/>
        </authorList>
    </citation>
    <scope>NUCLEOTIDE SEQUENCE [LARGE SCALE GENOMIC DNA]</scope>
</reference>
<feature type="disulfide bond" evidence="1">
    <location>
        <begin position="45"/>
        <end position="52"/>
    </location>
</feature>
<dbReference type="PIRSF" id="PIRSF002703">
    <property type="entry name" value="Thaumatin"/>
    <property type="match status" value="1"/>
</dbReference>
<dbReference type="Pfam" id="PF00314">
    <property type="entry name" value="Thaumatin"/>
    <property type="match status" value="2"/>
</dbReference>